<keyword evidence="5" id="KW-0479">Metal-binding</keyword>
<dbReference type="EMBL" id="OB660709">
    <property type="protein sequence ID" value="CAD7225972.1"/>
    <property type="molecule type" value="Genomic_DNA"/>
</dbReference>
<dbReference type="PANTHER" id="PTHR21646:SF33">
    <property type="entry name" value="UBIQUITIN CARBOXYL-TERMINAL HYDROLASE 22"/>
    <property type="match status" value="1"/>
</dbReference>
<evidence type="ECO:0000256" key="1">
    <source>
        <dbReference type="ARBA" id="ARBA00000707"/>
    </source>
</evidence>
<dbReference type="SUPFAM" id="SSF54001">
    <property type="entry name" value="Cysteine proteinases"/>
    <property type="match status" value="2"/>
</dbReference>
<dbReference type="GO" id="GO:0006508">
    <property type="term" value="P:proteolysis"/>
    <property type="evidence" value="ECO:0007669"/>
    <property type="project" value="UniProtKB-KW"/>
</dbReference>
<dbReference type="GO" id="GO:0004843">
    <property type="term" value="F:cysteine-type deubiquitinase activity"/>
    <property type="evidence" value="ECO:0007669"/>
    <property type="project" value="UniProtKB-EC"/>
</dbReference>
<evidence type="ECO:0000256" key="10">
    <source>
        <dbReference type="ARBA" id="ARBA00022833"/>
    </source>
</evidence>
<evidence type="ECO:0000256" key="11">
    <source>
        <dbReference type="ARBA" id="ARBA00023015"/>
    </source>
</evidence>
<dbReference type="PROSITE" id="PS50235">
    <property type="entry name" value="USP_3"/>
    <property type="match status" value="1"/>
</dbReference>
<evidence type="ECO:0000256" key="4">
    <source>
        <dbReference type="ARBA" id="ARBA00022670"/>
    </source>
</evidence>
<evidence type="ECO:0000256" key="7">
    <source>
        <dbReference type="ARBA" id="ARBA00022786"/>
    </source>
</evidence>
<dbReference type="Gene3D" id="3.90.70.10">
    <property type="entry name" value="Cysteine proteinases"/>
    <property type="match status" value="2"/>
</dbReference>
<protein>
    <recommendedName>
        <fullName evidence="3">ubiquitinyl hydrolase 1</fullName>
        <ecNumber evidence="3">3.4.19.12</ecNumber>
    </recommendedName>
</protein>
<dbReference type="InterPro" id="IPR028889">
    <property type="entry name" value="USP"/>
</dbReference>
<dbReference type="InterPro" id="IPR050185">
    <property type="entry name" value="Ub_carboxyl-term_hydrolase"/>
</dbReference>
<dbReference type="InterPro" id="IPR001394">
    <property type="entry name" value="Peptidase_C19_UCH"/>
</dbReference>
<name>A0A7R8ZMZ9_9CRUS</name>
<reference evidence="15" key="1">
    <citation type="submission" date="2020-11" db="EMBL/GenBank/DDBJ databases">
        <authorList>
            <person name="Tran Van P."/>
        </authorList>
    </citation>
    <scope>NUCLEOTIDE SEQUENCE</scope>
</reference>
<keyword evidence="7" id="KW-0833">Ubl conjugation pathway</keyword>
<comment type="similarity">
    <text evidence="14">Belongs to the peptidase C19 family. UBP8 subfamily.</text>
</comment>
<evidence type="ECO:0000256" key="6">
    <source>
        <dbReference type="ARBA" id="ARBA00022771"/>
    </source>
</evidence>
<organism evidence="15">
    <name type="scientific">Cyprideis torosa</name>
    <dbReference type="NCBI Taxonomy" id="163714"/>
    <lineage>
        <taxon>Eukaryota</taxon>
        <taxon>Metazoa</taxon>
        <taxon>Ecdysozoa</taxon>
        <taxon>Arthropoda</taxon>
        <taxon>Crustacea</taxon>
        <taxon>Oligostraca</taxon>
        <taxon>Ostracoda</taxon>
        <taxon>Podocopa</taxon>
        <taxon>Podocopida</taxon>
        <taxon>Cytherocopina</taxon>
        <taxon>Cytheroidea</taxon>
        <taxon>Cytherideidae</taxon>
        <taxon>Cyprideis</taxon>
    </lineage>
</organism>
<dbReference type="InterPro" id="IPR013083">
    <property type="entry name" value="Znf_RING/FYVE/PHD"/>
</dbReference>
<gene>
    <name evidence="15" type="ORF">CTOB1V02_LOCUS3900</name>
</gene>
<dbReference type="GO" id="GO:0005634">
    <property type="term" value="C:nucleus"/>
    <property type="evidence" value="ECO:0007669"/>
    <property type="project" value="UniProtKB-SubCell"/>
</dbReference>
<evidence type="ECO:0000256" key="8">
    <source>
        <dbReference type="ARBA" id="ARBA00022801"/>
    </source>
</evidence>
<evidence type="ECO:0000256" key="13">
    <source>
        <dbReference type="ARBA" id="ARBA00023242"/>
    </source>
</evidence>
<dbReference type="GO" id="GO:0016579">
    <property type="term" value="P:protein deubiquitination"/>
    <property type="evidence" value="ECO:0007669"/>
    <property type="project" value="InterPro"/>
</dbReference>
<proteinExistence type="inferred from homology"/>
<dbReference type="InterPro" id="IPR018200">
    <property type="entry name" value="USP_CS"/>
</dbReference>
<dbReference type="PROSITE" id="PS00973">
    <property type="entry name" value="USP_2"/>
    <property type="match status" value="1"/>
</dbReference>
<dbReference type="SUPFAM" id="SSF57850">
    <property type="entry name" value="RING/U-box"/>
    <property type="match status" value="1"/>
</dbReference>
<keyword evidence="6" id="KW-0863">Zinc-finger</keyword>
<evidence type="ECO:0000256" key="3">
    <source>
        <dbReference type="ARBA" id="ARBA00012759"/>
    </source>
</evidence>
<dbReference type="Pfam" id="PF00443">
    <property type="entry name" value="UCH"/>
    <property type="match status" value="2"/>
</dbReference>
<dbReference type="AlphaFoldDB" id="A0A7R8ZMZ9"/>
<dbReference type="OrthoDB" id="47475at2759"/>
<comment type="catalytic activity">
    <reaction evidence="1">
        <text>Thiol-dependent hydrolysis of ester, thioester, amide, peptide and isopeptide bonds formed by the C-terminal Gly of ubiquitin (a 76-residue protein attached to proteins as an intracellular targeting signal).</text>
        <dbReference type="EC" id="3.4.19.12"/>
    </reaction>
</comment>
<dbReference type="GO" id="GO:0008270">
    <property type="term" value="F:zinc ion binding"/>
    <property type="evidence" value="ECO:0007669"/>
    <property type="project" value="UniProtKB-KW"/>
</dbReference>
<accession>A0A7R8ZMZ9</accession>
<dbReference type="EC" id="3.4.19.12" evidence="3"/>
<dbReference type="PROSITE" id="PS50271">
    <property type="entry name" value="ZF_UBP"/>
    <property type="match status" value="1"/>
</dbReference>
<dbReference type="InterPro" id="IPR038765">
    <property type="entry name" value="Papain-like_cys_pep_sf"/>
</dbReference>
<keyword evidence="4" id="KW-0645">Protease</keyword>
<dbReference type="InterPro" id="IPR001607">
    <property type="entry name" value="Znf_UBP"/>
</dbReference>
<evidence type="ECO:0000313" key="15">
    <source>
        <dbReference type="EMBL" id="CAD7225972.1"/>
    </source>
</evidence>
<evidence type="ECO:0000256" key="14">
    <source>
        <dbReference type="ARBA" id="ARBA00038490"/>
    </source>
</evidence>
<evidence type="ECO:0000256" key="2">
    <source>
        <dbReference type="ARBA" id="ARBA00004123"/>
    </source>
</evidence>
<keyword evidence="11" id="KW-0805">Transcription regulation</keyword>
<dbReference type="PANTHER" id="PTHR21646">
    <property type="entry name" value="UBIQUITIN CARBOXYL-TERMINAL HYDROLASE"/>
    <property type="match status" value="1"/>
</dbReference>
<keyword evidence="12" id="KW-0804">Transcription</keyword>
<evidence type="ECO:0000256" key="12">
    <source>
        <dbReference type="ARBA" id="ARBA00023163"/>
    </source>
</evidence>
<evidence type="ECO:0000256" key="9">
    <source>
        <dbReference type="ARBA" id="ARBA00022807"/>
    </source>
</evidence>
<keyword evidence="9" id="KW-0788">Thiol protease</keyword>
<dbReference type="Gene3D" id="3.30.40.10">
    <property type="entry name" value="Zinc/RING finger domain, C3HC4 (zinc finger)"/>
    <property type="match status" value="1"/>
</dbReference>
<keyword evidence="13" id="KW-0539">Nucleus</keyword>
<evidence type="ECO:0000256" key="5">
    <source>
        <dbReference type="ARBA" id="ARBA00022723"/>
    </source>
</evidence>
<comment type="subcellular location">
    <subcellularLocation>
        <location evidence="2">Nucleus</location>
    </subcellularLocation>
</comment>
<sequence>MSSSPTVNGGGTAGSKAAECSCPHFPPIKDTQSYASFKILLRRVVFPRSSRSRVKLAKRRLCLVCGDSPFQLHCCFFCTTFGCRSKGRNHLATHFKERKSHFLAVNVSSGAIFCFLCDDYVVDPAAVAESEAARQEMEYYLDIIGTDHWVPSKMELKCLKDNPQRIVLGPDRHYGLRGLLNLGHTCFMSSIIQSLVHTPCLTKYFLAEQHHCLPGSTQSKCLICELTYVFRQFYNGGKEPLSLNRLLYLVWRNKQLLAAYEQQDAHEFFIAILDLIHKRFEETKSAVSKTSMLNGIVTQSSLKLKKGILSSLLGSPPHCSVDQSRPLRPKCDCVVDAIFGGFLQSDLICPSCHDTSTTIDPFYDISLELPPEDFSDGITVEEMARRRSLENCLRNFTEPEKLGCLMECSSCHQRINGTKQLTLRTCPIVASFQFKVFLPNKEVLQKFPYSLVEENQFRVWNEYSERLMYSDTSTTIDPFYDISLELPPEDFSDGITVEEMARRRSLENCLRNFTEPEKLGCLMECSSCHQRINGTKQLTLRTCPIVASFQFKRSGYVSRNNRKTSTLVAFPEFLDLRPYTAQARCVSRKTSKPGEITQDSTAGPSSDTDYIYFLHAVVTHIGSGDGGHYICFVRSDGSWFRCDDHNIVETNRAEVLNSECYMLFYHKQTLDYYW</sequence>
<keyword evidence="10" id="KW-0862">Zinc</keyword>
<dbReference type="Pfam" id="PF02148">
    <property type="entry name" value="zf-UBP"/>
    <property type="match status" value="1"/>
</dbReference>
<keyword evidence="8" id="KW-0378">Hydrolase</keyword>